<accession>A0AA36H2Q6</accession>
<comment type="caution">
    <text evidence="1">The sequence shown here is derived from an EMBL/GenBank/DDBJ whole genome shotgun (WGS) entry which is preliminary data.</text>
</comment>
<reference evidence="1" key="1">
    <citation type="submission" date="2023-07" db="EMBL/GenBank/DDBJ databases">
        <authorList>
            <consortium name="CYATHOMIX"/>
        </authorList>
    </citation>
    <scope>NUCLEOTIDE SEQUENCE</scope>
    <source>
        <strain evidence="1">N/A</strain>
    </source>
</reference>
<keyword evidence="2" id="KW-1185">Reference proteome</keyword>
<dbReference type="AlphaFoldDB" id="A0AA36H2Q6"/>
<protein>
    <submittedName>
        <fullName evidence="1">Uncharacterized protein</fullName>
    </submittedName>
</protein>
<dbReference type="EMBL" id="CATQJL010000305">
    <property type="protein sequence ID" value="CAJ0602652.1"/>
    <property type="molecule type" value="Genomic_DNA"/>
</dbReference>
<dbReference type="Proteomes" id="UP001176961">
    <property type="component" value="Unassembled WGS sequence"/>
</dbReference>
<evidence type="ECO:0000313" key="2">
    <source>
        <dbReference type="Proteomes" id="UP001176961"/>
    </source>
</evidence>
<organism evidence="1 2">
    <name type="scientific">Cylicocyclus nassatus</name>
    <name type="common">Nematode worm</name>
    <dbReference type="NCBI Taxonomy" id="53992"/>
    <lineage>
        <taxon>Eukaryota</taxon>
        <taxon>Metazoa</taxon>
        <taxon>Ecdysozoa</taxon>
        <taxon>Nematoda</taxon>
        <taxon>Chromadorea</taxon>
        <taxon>Rhabditida</taxon>
        <taxon>Rhabditina</taxon>
        <taxon>Rhabditomorpha</taxon>
        <taxon>Strongyloidea</taxon>
        <taxon>Strongylidae</taxon>
        <taxon>Cylicocyclus</taxon>
    </lineage>
</organism>
<gene>
    <name evidence="1" type="ORF">CYNAS_LOCUS14635</name>
</gene>
<proteinExistence type="predicted"/>
<name>A0AA36H2Q6_CYLNA</name>
<sequence length="163" mass="18910">MENISISLDHAKKMLDNIETMRSSSDSVVRALTAVVREQSHFIARLPTVTDYILTKQREQDRQLQKTKYHVPKIPRSGCPKVTYSKGRILRNLGFGEKKCPLRWCELIRRGFAATRFRINAESTNWWTNLGKDDKERTKAFDVLSQARMDRAVFARIALERAL</sequence>
<evidence type="ECO:0000313" key="1">
    <source>
        <dbReference type="EMBL" id="CAJ0602652.1"/>
    </source>
</evidence>